<evidence type="ECO:0000256" key="1">
    <source>
        <dbReference type="SAM" id="SignalP"/>
    </source>
</evidence>
<evidence type="ECO:0000313" key="2">
    <source>
        <dbReference type="EMBL" id="QWG06329.1"/>
    </source>
</evidence>
<dbReference type="RefSeq" id="WP_144073749.1">
    <property type="nucleotide sequence ID" value="NZ_CP076128.1"/>
</dbReference>
<dbReference type="Gene3D" id="1.25.40.390">
    <property type="match status" value="1"/>
</dbReference>
<feature type="chain" id="PRO_5046170045" evidence="1">
    <location>
        <begin position="26"/>
        <end position="532"/>
    </location>
</feature>
<dbReference type="InterPro" id="IPR024302">
    <property type="entry name" value="SusD-like"/>
</dbReference>
<evidence type="ECO:0000313" key="3">
    <source>
        <dbReference type="Proteomes" id="UP000682802"/>
    </source>
</evidence>
<reference evidence="2 3" key="1">
    <citation type="submission" date="2021-05" db="EMBL/GenBank/DDBJ databases">
        <title>Comparative genomic studies on the polysaccharide-degrading batcterial strains of the Flammeovirga genus.</title>
        <authorList>
            <person name="Zewei F."/>
            <person name="Zheng Z."/>
            <person name="Yu L."/>
            <person name="Ruyue G."/>
            <person name="Yanhong M."/>
            <person name="Yuanyuan C."/>
            <person name="Jingyan G."/>
            <person name="Wenjun H."/>
        </authorList>
    </citation>
    <scope>NUCLEOTIDE SEQUENCE [LARGE SCALE GENOMIC DNA]</scope>
    <source>
        <strain evidence="2 3">YS10</strain>
    </source>
</reference>
<accession>A0ABX8GSD9</accession>
<dbReference type="SUPFAM" id="SSF48452">
    <property type="entry name" value="TPR-like"/>
    <property type="match status" value="1"/>
</dbReference>
<dbReference type="Proteomes" id="UP000682802">
    <property type="component" value="Chromosome 1"/>
</dbReference>
<gene>
    <name evidence="2" type="ORF">KM029_13435</name>
</gene>
<dbReference type="InterPro" id="IPR011990">
    <property type="entry name" value="TPR-like_helical_dom_sf"/>
</dbReference>
<name>A0ABX8GSD9_9BACT</name>
<sequence>MKNLLKRYILLGAASLSLFSCTSNFEQMNVDPNKITDEQLEADGQIIAAYFPQLSRSIYYNFDNSNWKWQVQQNLNGDVFSGYMAPPTPFAGNANATHYNLIWNDWPASIAYENIMGPAYEIAKREEDADPRLYAVSLVLKVLGMHRVTDVYGPSPYLGYGSENVSYNSQEEIYTRFFEELSKAIEILGAEGADEPYGGFSGVDDIFQGDFAMWKKLAASLKLRLALRISNVDPTNAKIHAESAISAGVFEAGDNALVTSPIIHPLATIAHSWGDIKMGATMESFLVGYNDPRLAVYFTPVNSELSGIPADTFKGIRSGVDLPDKSGSPYTGYSSINDKFISQTSPITLMTGAEVYFLRAEAALNGWTAGGTTQELYEGGIRESFAFLGAGGVDSYISDMSSVPANYSDPNWALAGADSYDIDATTDVKVAFDQSRAMEQIITQKWIAMFPEGMEAWSELRRTGYPKVFPVKYNKSGGLIDTTKGIRRLGFPSYEAGSNPEGYAKAVELLKKEGQGGEDNGGTPVWWDTKSI</sequence>
<feature type="signal peptide" evidence="1">
    <location>
        <begin position="1"/>
        <end position="25"/>
    </location>
</feature>
<protein>
    <submittedName>
        <fullName evidence="2">SusD/RagB family nutrient-binding outer membrane lipoprotein</fullName>
    </submittedName>
</protein>
<proteinExistence type="predicted"/>
<organism evidence="2 3">
    <name type="scientific">Flammeovirga kamogawensis</name>
    <dbReference type="NCBI Taxonomy" id="373891"/>
    <lineage>
        <taxon>Bacteria</taxon>
        <taxon>Pseudomonadati</taxon>
        <taxon>Bacteroidota</taxon>
        <taxon>Cytophagia</taxon>
        <taxon>Cytophagales</taxon>
        <taxon>Flammeovirgaceae</taxon>
        <taxon>Flammeovirga</taxon>
    </lineage>
</organism>
<keyword evidence="3" id="KW-1185">Reference proteome</keyword>
<dbReference type="PROSITE" id="PS51257">
    <property type="entry name" value="PROKAR_LIPOPROTEIN"/>
    <property type="match status" value="1"/>
</dbReference>
<keyword evidence="1" id="KW-0732">Signal</keyword>
<keyword evidence="2" id="KW-0449">Lipoprotein</keyword>
<dbReference type="EMBL" id="CP076128">
    <property type="protein sequence ID" value="QWG06329.1"/>
    <property type="molecule type" value="Genomic_DNA"/>
</dbReference>
<dbReference type="Pfam" id="PF12741">
    <property type="entry name" value="SusD-like"/>
    <property type="match status" value="1"/>
</dbReference>